<feature type="domain" description="Tyr recombinase" evidence="3">
    <location>
        <begin position="177"/>
        <end position="357"/>
    </location>
</feature>
<dbReference type="PANTHER" id="PTHR30349">
    <property type="entry name" value="PHAGE INTEGRASE-RELATED"/>
    <property type="match status" value="1"/>
</dbReference>
<dbReference type="PROSITE" id="PS51898">
    <property type="entry name" value="TYR_RECOMBINASE"/>
    <property type="match status" value="1"/>
</dbReference>
<dbReference type="GO" id="GO:0003677">
    <property type="term" value="F:DNA binding"/>
    <property type="evidence" value="ECO:0007669"/>
    <property type="project" value="InterPro"/>
</dbReference>
<evidence type="ECO:0000256" key="2">
    <source>
        <dbReference type="ARBA" id="ARBA00023172"/>
    </source>
</evidence>
<dbReference type="GO" id="GO:0006310">
    <property type="term" value="P:DNA recombination"/>
    <property type="evidence" value="ECO:0007669"/>
    <property type="project" value="UniProtKB-KW"/>
</dbReference>
<dbReference type="SUPFAM" id="SSF56349">
    <property type="entry name" value="DNA breaking-rejoining enzymes"/>
    <property type="match status" value="1"/>
</dbReference>
<dbReference type="RefSeq" id="WP_230368071.1">
    <property type="nucleotide sequence ID" value="NZ_JAJALK010000021.1"/>
</dbReference>
<dbReference type="Proteomes" id="UP001223420">
    <property type="component" value="Unassembled WGS sequence"/>
</dbReference>
<evidence type="ECO:0000313" key="4">
    <source>
        <dbReference type="EMBL" id="MDQ0547148.1"/>
    </source>
</evidence>
<evidence type="ECO:0000313" key="5">
    <source>
        <dbReference type="Proteomes" id="UP001223420"/>
    </source>
</evidence>
<evidence type="ECO:0000256" key="1">
    <source>
        <dbReference type="ARBA" id="ARBA00022908"/>
    </source>
</evidence>
<dbReference type="Gene3D" id="1.10.443.10">
    <property type="entry name" value="Intergrase catalytic core"/>
    <property type="match status" value="1"/>
</dbReference>
<dbReference type="InterPro" id="IPR050090">
    <property type="entry name" value="Tyrosine_recombinase_XerCD"/>
</dbReference>
<keyword evidence="1" id="KW-0229">DNA integration</keyword>
<sequence>MAESHGVWKPQNSSTYYCSFTVAGTRFNGSTKLTSKREAIAFARRWKDSEVAKHKQEVATGEKDMPFLEAVTRFMSEVGDHFFNAQLYEMHYDWLVERIGEKTPLTAINDDMVTRLLAERRKCHRFKRRDAGPISERYAVMSVIDTLAAVLTRARRFWSVPLTSEPNWKQYRVAVDPRTRTMTMAEELLIEKNADADMWALVEFILLTALRRKDALIRWSQVDWGANLIRLTTKRKKAHEIRITPEIRRLLDYAGDEGRRHPEFVWTCEKEARHSIRGRVPVTYNAVHSRWKTVTRRAGITGLTIHDLRRTAGERMYRATGDIKAVSKFMGHRNSAVTEAFYVHVVPDHVELRQLAMEYARKVMRERAMLNATVH</sequence>
<dbReference type="EMBL" id="JAUSWL010000022">
    <property type="protein sequence ID" value="MDQ0547148.1"/>
    <property type="molecule type" value="Genomic_DNA"/>
</dbReference>
<dbReference type="Pfam" id="PF00589">
    <property type="entry name" value="Phage_integrase"/>
    <property type="match status" value="1"/>
</dbReference>
<dbReference type="InterPro" id="IPR013762">
    <property type="entry name" value="Integrase-like_cat_sf"/>
</dbReference>
<dbReference type="AlphaFoldDB" id="A0AAJ1U0L2"/>
<gene>
    <name evidence="4" type="ORF">QO001_006104</name>
</gene>
<evidence type="ECO:0000259" key="3">
    <source>
        <dbReference type="PROSITE" id="PS51898"/>
    </source>
</evidence>
<proteinExistence type="predicted"/>
<dbReference type="GO" id="GO:0015074">
    <property type="term" value="P:DNA integration"/>
    <property type="evidence" value="ECO:0007669"/>
    <property type="project" value="UniProtKB-KW"/>
</dbReference>
<protein>
    <submittedName>
        <fullName evidence="4">Integrase</fullName>
    </submittedName>
</protein>
<dbReference type="InterPro" id="IPR011010">
    <property type="entry name" value="DNA_brk_join_enz"/>
</dbReference>
<comment type="caution">
    <text evidence="4">The sequence shown here is derived from an EMBL/GenBank/DDBJ whole genome shotgun (WGS) entry which is preliminary data.</text>
</comment>
<reference evidence="4" key="1">
    <citation type="submission" date="2023-07" db="EMBL/GenBank/DDBJ databases">
        <title>Genomic Encyclopedia of Type Strains, Phase IV (KMG-IV): sequencing the most valuable type-strain genomes for metagenomic binning, comparative biology and taxonomic classification.</title>
        <authorList>
            <person name="Goeker M."/>
        </authorList>
    </citation>
    <scope>NUCLEOTIDE SEQUENCE</scope>
    <source>
        <strain evidence="4">DSM 19569</strain>
    </source>
</reference>
<dbReference type="InterPro" id="IPR002104">
    <property type="entry name" value="Integrase_catalytic"/>
</dbReference>
<dbReference type="PANTHER" id="PTHR30349:SF64">
    <property type="entry name" value="PROPHAGE INTEGRASE INTD-RELATED"/>
    <property type="match status" value="1"/>
</dbReference>
<name>A0AAJ1U0L2_9HYPH</name>
<accession>A0AAJ1U0L2</accession>
<keyword evidence="2" id="KW-0233">DNA recombination</keyword>
<organism evidence="4 5">
    <name type="scientific">Methylobacterium brachiatum</name>
    <dbReference type="NCBI Taxonomy" id="269660"/>
    <lineage>
        <taxon>Bacteria</taxon>
        <taxon>Pseudomonadati</taxon>
        <taxon>Pseudomonadota</taxon>
        <taxon>Alphaproteobacteria</taxon>
        <taxon>Hyphomicrobiales</taxon>
        <taxon>Methylobacteriaceae</taxon>
        <taxon>Methylobacterium</taxon>
    </lineage>
</organism>